<reference evidence="3 4" key="1">
    <citation type="submission" date="2015-09" db="EMBL/GenBank/DDBJ databases">
        <authorList>
            <consortium name="Pathogen Informatics"/>
        </authorList>
    </citation>
    <scope>NUCLEOTIDE SEQUENCE [LARGE SCALE GENOMIC DNA]</scope>
    <source>
        <strain evidence="3 4">2789STDY5834846</strain>
    </source>
</reference>
<protein>
    <submittedName>
        <fullName evidence="3">Neuraminidase (Sialidase)</fullName>
    </submittedName>
</protein>
<accession>A0A174T8T9</accession>
<proteinExistence type="predicted"/>
<organism evidence="3 4">
    <name type="scientific">Bacteroides faecis</name>
    <dbReference type="NCBI Taxonomy" id="674529"/>
    <lineage>
        <taxon>Bacteria</taxon>
        <taxon>Pseudomonadati</taxon>
        <taxon>Bacteroidota</taxon>
        <taxon>Bacteroidia</taxon>
        <taxon>Bacteroidales</taxon>
        <taxon>Bacteroidaceae</taxon>
        <taxon>Bacteroides</taxon>
    </lineage>
</organism>
<dbReference type="SUPFAM" id="SSF50939">
    <property type="entry name" value="Sialidases"/>
    <property type="match status" value="1"/>
</dbReference>
<evidence type="ECO:0000313" key="3">
    <source>
        <dbReference type="EMBL" id="CUQ06554.1"/>
    </source>
</evidence>
<feature type="signal peptide" evidence="2">
    <location>
        <begin position="1"/>
        <end position="20"/>
    </location>
</feature>
<dbReference type="InterPro" id="IPR036278">
    <property type="entry name" value="Sialidase_sf"/>
</dbReference>
<dbReference type="Proteomes" id="UP000095606">
    <property type="component" value="Unassembled WGS sequence"/>
</dbReference>
<sequence>MKGLLKTAVLLATFCATAMACGGGGEDALDQKRGDGGGTGNKGDKEESEQPFVAHITPIDKLNQGVPVINSHADVTSHSSLKMNFRTYSQLGESVLKSAKPNYVRVKKLANDGYIMFYHNNQIGASCSYATSTDFKTWSYKGKLFANYSIIDSKGEKNDRRYSNCDGLVLSNGDILAVASYRANNGYRDLPKDAGIEMRRSTDNGVTWSEPVSVYQGVNWEPYLLELSSGEIHCYFTDSSRTGIEGKDTGTAMVISRDGGQTWTPSFGSIPYYVIRMKWEQDGKTYFNHQMPSVIQLKGSNELAAAVETNNRGTYYISLAYSGEDGEWDHLDAD</sequence>
<feature type="chain" id="PRO_5008033648" evidence="2">
    <location>
        <begin position="21"/>
        <end position="334"/>
    </location>
</feature>
<name>A0A174T8T9_9BACE</name>
<evidence type="ECO:0000313" key="4">
    <source>
        <dbReference type="Proteomes" id="UP000095606"/>
    </source>
</evidence>
<keyword evidence="2" id="KW-0732">Signal</keyword>
<dbReference type="Gene3D" id="2.120.10.10">
    <property type="match status" value="1"/>
</dbReference>
<dbReference type="CDD" id="cd15482">
    <property type="entry name" value="Sialidase_non-viral"/>
    <property type="match status" value="1"/>
</dbReference>
<gene>
    <name evidence="3" type="ORF">ERS852461_04119</name>
</gene>
<evidence type="ECO:0000256" key="1">
    <source>
        <dbReference type="SAM" id="MobiDB-lite"/>
    </source>
</evidence>
<dbReference type="AlphaFoldDB" id="A0A174T8T9"/>
<feature type="region of interest" description="Disordered" evidence="1">
    <location>
        <begin position="26"/>
        <end position="49"/>
    </location>
</feature>
<dbReference type="PROSITE" id="PS51257">
    <property type="entry name" value="PROKAR_LIPOPROTEIN"/>
    <property type="match status" value="1"/>
</dbReference>
<dbReference type="RefSeq" id="WP_258955716.1">
    <property type="nucleotide sequence ID" value="NZ_CZAE01000024.1"/>
</dbReference>
<dbReference type="EMBL" id="CZAE01000024">
    <property type="protein sequence ID" value="CUQ06554.1"/>
    <property type="molecule type" value="Genomic_DNA"/>
</dbReference>
<evidence type="ECO:0000256" key="2">
    <source>
        <dbReference type="SAM" id="SignalP"/>
    </source>
</evidence>